<accession>A0A2A6E3U0</accession>
<reference evidence="1 2" key="1">
    <citation type="submission" date="2016-12" db="EMBL/GenBank/DDBJ databases">
        <title>Candidatus Reconcilibacillus cellulovorans genome.</title>
        <authorList>
            <person name="Kolinko S."/>
            <person name="Wu Y.-W."/>
            <person name="Tachea F."/>
            <person name="Denzel E."/>
            <person name="Hiras J."/>
            <person name="Baecker N."/>
            <person name="Chan L.J."/>
            <person name="Eichorst S.A."/>
            <person name="Frey D."/>
            <person name="Adams P.D."/>
            <person name="Pray T."/>
            <person name="Tanjore D."/>
            <person name="Petzold C.J."/>
            <person name="Gladden J.M."/>
            <person name="Simmons B.A."/>
            <person name="Singer S.W."/>
        </authorList>
    </citation>
    <scope>NUCLEOTIDE SEQUENCE [LARGE SCALE GENOMIC DNA]</scope>
    <source>
        <strain evidence="1">JTherm</strain>
    </source>
</reference>
<dbReference type="Proteomes" id="UP000243688">
    <property type="component" value="Unassembled WGS sequence"/>
</dbReference>
<proteinExistence type="predicted"/>
<evidence type="ECO:0000313" key="1">
    <source>
        <dbReference type="EMBL" id="PDO11486.1"/>
    </source>
</evidence>
<sequence>MAAYEFLCDVTEQTTTRFVTFVTERMNRFDLAITTTGQFYGKKLVTNLQNGKTAIVGPDDLKEPGYLSYAFQISEEEEEDLLPFMEEIIGFVEFPDI</sequence>
<gene>
    <name evidence="1" type="ORF">BLM47_01745</name>
</gene>
<dbReference type="InterPro" id="IPR021415">
    <property type="entry name" value="SAV0927-like"/>
</dbReference>
<dbReference type="AlphaFoldDB" id="A0A2A6E3U0"/>
<dbReference type="Pfam" id="PF11256">
    <property type="entry name" value="SAV0927-like"/>
    <property type="match status" value="1"/>
</dbReference>
<dbReference type="EMBL" id="MOXJ01000002">
    <property type="protein sequence ID" value="PDO11486.1"/>
    <property type="molecule type" value="Genomic_DNA"/>
</dbReference>
<evidence type="ECO:0000313" key="2">
    <source>
        <dbReference type="Proteomes" id="UP000243688"/>
    </source>
</evidence>
<name>A0A2A6E3U0_9BACL</name>
<protein>
    <submittedName>
        <fullName evidence="1">Cytosolic protein</fullName>
    </submittedName>
</protein>
<comment type="caution">
    <text evidence="1">The sequence shown here is derived from an EMBL/GenBank/DDBJ whole genome shotgun (WGS) entry which is preliminary data.</text>
</comment>
<organism evidence="1 2">
    <name type="scientific">Candidatus Reconcilbacillus cellulovorans</name>
    <dbReference type="NCBI Taxonomy" id="1906605"/>
    <lineage>
        <taxon>Bacteria</taxon>
        <taxon>Bacillati</taxon>
        <taxon>Bacillota</taxon>
        <taxon>Bacilli</taxon>
        <taxon>Bacillales</taxon>
        <taxon>Paenibacillaceae</taxon>
        <taxon>Candidatus Reconcilbacillus</taxon>
    </lineage>
</organism>